<protein>
    <submittedName>
        <fullName evidence="1">Uncharacterized protein</fullName>
    </submittedName>
</protein>
<evidence type="ECO:0000313" key="2">
    <source>
        <dbReference type="Proteomes" id="UP000887116"/>
    </source>
</evidence>
<comment type="caution">
    <text evidence="1">The sequence shown here is derived from an EMBL/GenBank/DDBJ whole genome shotgun (WGS) entry which is preliminary data.</text>
</comment>
<sequence>MRETSSDCKWCLLAQTTGIQSAHALTFKIQRPSACIPFTHFPGSARVPPRAVNEHNTLSPTIMEKSEKKDELTKCILYLDRYSEAELIEYIFFHYRQNIHSSFIASFTADTNFRLLLHTGWIFITVENIHHHLTEFLESQKSAMVIYGSMSSVYAFYADKKELLVSDFDIIKDLWKLVKYITLIDIESHNVIFTRYQPRSLATLCWLTIQDYKLRPNWPQTVLMKLGCNDVS</sequence>
<reference evidence="1" key="1">
    <citation type="submission" date="2020-07" db="EMBL/GenBank/DDBJ databases">
        <title>Multicomponent nature underlies the extraordinary mechanical properties of spider dragline silk.</title>
        <authorList>
            <person name="Kono N."/>
            <person name="Nakamura H."/>
            <person name="Mori M."/>
            <person name="Yoshida Y."/>
            <person name="Ohtoshi R."/>
            <person name="Malay A.D."/>
            <person name="Moran D.A.P."/>
            <person name="Tomita M."/>
            <person name="Numata K."/>
            <person name="Arakawa K."/>
        </authorList>
    </citation>
    <scope>NUCLEOTIDE SEQUENCE</scope>
</reference>
<accession>A0A8X6J4U8</accession>
<dbReference type="OrthoDB" id="6414824at2759"/>
<dbReference type="EMBL" id="BMAO01006638">
    <property type="protein sequence ID" value="GFR10133.1"/>
    <property type="molecule type" value="Genomic_DNA"/>
</dbReference>
<gene>
    <name evidence="1" type="ORF">TNCT_58291</name>
</gene>
<keyword evidence="2" id="KW-1185">Reference proteome</keyword>
<proteinExistence type="predicted"/>
<name>A0A8X6J4U8_TRICU</name>
<organism evidence="1 2">
    <name type="scientific">Trichonephila clavata</name>
    <name type="common">Joro spider</name>
    <name type="synonym">Nephila clavata</name>
    <dbReference type="NCBI Taxonomy" id="2740835"/>
    <lineage>
        <taxon>Eukaryota</taxon>
        <taxon>Metazoa</taxon>
        <taxon>Ecdysozoa</taxon>
        <taxon>Arthropoda</taxon>
        <taxon>Chelicerata</taxon>
        <taxon>Arachnida</taxon>
        <taxon>Araneae</taxon>
        <taxon>Araneomorphae</taxon>
        <taxon>Entelegynae</taxon>
        <taxon>Araneoidea</taxon>
        <taxon>Nephilidae</taxon>
        <taxon>Trichonephila</taxon>
    </lineage>
</organism>
<dbReference type="AlphaFoldDB" id="A0A8X6J4U8"/>
<evidence type="ECO:0000313" key="1">
    <source>
        <dbReference type="EMBL" id="GFR10133.1"/>
    </source>
</evidence>
<dbReference type="Proteomes" id="UP000887116">
    <property type="component" value="Unassembled WGS sequence"/>
</dbReference>